<proteinExistence type="predicted"/>
<dbReference type="PANTHER" id="PTHR37534:SF46">
    <property type="entry name" value="ZN(II)2CYS6 TRANSCRIPTION FACTOR (EUROFUNG)"/>
    <property type="match status" value="1"/>
</dbReference>
<dbReference type="PROSITE" id="PS00463">
    <property type="entry name" value="ZN2_CY6_FUNGAL_1"/>
    <property type="match status" value="1"/>
</dbReference>
<accession>A0A8H7ID19</accession>
<evidence type="ECO:0000313" key="4">
    <source>
        <dbReference type="EMBL" id="KAF8754086.1"/>
    </source>
</evidence>
<dbReference type="SUPFAM" id="SSF57701">
    <property type="entry name" value="Zn2/Cys6 DNA-binding domain"/>
    <property type="match status" value="1"/>
</dbReference>
<dbReference type="Pfam" id="PF00172">
    <property type="entry name" value="Zn_clus"/>
    <property type="match status" value="1"/>
</dbReference>
<dbReference type="PROSITE" id="PS50048">
    <property type="entry name" value="ZN2_CY6_FUNGAL_2"/>
    <property type="match status" value="1"/>
</dbReference>
<feature type="domain" description="Zn(2)-C6 fungal-type" evidence="3">
    <location>
        <begin position="26"/>
        <end position="57"/>
    </location>
</feature>
<evidence type="ECO:0000256" key="2">
    <source>
        <dbReference type="SAM" id="MobiDB-lite"/>
    </source>
</evidence>
<dbReference type="CDD" id="cd00067">
    <property type="entry name" value="GAL4"/>
    <property type="match status" value="1"/>
</dbReference>
<dbReference type="PANTHER" id="PTHR37534">
    <property type="entry name" value="TRANSCRIPTIONAL ACTIVATOR PROTEIN UGA3"/>
    <property type="match status" value="1"/>
</dbReference>
<evidence type="ECO:0000259" key="3">
    <source>
        <dbReference type="PROSITE" id="PS50048"/>
    </source>
</evidence>
<dbReference type="SMART" id="SM00066">
    <property type="entry name" value="GAL4"/>
    <property type="match status" value="1"/>
</dbReference>
<dbReference type="Gene3D" id="4.10.240.10">
    <property type="entry name" value="Zn(2)-C6 fungal-type DNA-binding domain"/>
    <property type="match status" value="1"/>
</dbReference>
<keyword evidence="1" id="KW-0539">Nucleus</keyword>
<dbReference type="InterPro" id="IPR001138">
    <property type="entry name" value="Zn2Cys6_DnaBD"/>
</dbReference>
<dbReference type="GO" id="GO:0008270">
    <property type="term" value="F:zinc ion binding"/>
    <property type="evidence" value="ECO:0007669"/>
    <property type="project" value="InterPro"/>
</dbReference>
<dbReference type="InterPro" id="IPR036864">
    <property type="entry name" value="Zn2-C6_fun-type_DNA-bd_sf"/>
</dbReference>
<organism evidence="4 5">
    <name type="scientific">Rhizoctonia solani</name>
    <dbReference type="NCBI Taxonomy" id="456999"/>
    <lineage>
        <taxon>Eukaryota</taxon>
        <taxon>Fungi</taxon>
        <taxon>Dikarya</taxon>
        <taxon>Basidiomycota</taxon>
        <taxon>Agaricomycotina</taxon>
        <taxon>Agaricomycetes</taxon>
        <taxon>Cantharellales</taxon>
        <taxon>Ceratobasidiaceae</taxon>
        <taxon>Rhizoctonia</taxon>
    </lineage>
</organism>
<evidence type="ECO:0000313" key="5">
    <source>
        <dbReference type="Proteomes" id="UP000614334"/>
    </source>
</evidence>
<reference evidence="4" key="1">
    <citation type="submission" date="2020-09" db="EMBL/GenBank/DDBJ databases">
        <title>Comparative genome analyses of four rice-infecting Rhizoctonia solani isolates reveal extensive enrichment of homogalacturonan modification genes.</title>
        <authorList>
            <person name="Lee D.-Y."/>
            <person name="Jeon J."/>
            <person name="Kim K.-T."/>
            <person name="Cheong K."/>
            <person name="Song H."/>
            <person name="Choi G."/>
            <person name="Ko J."/>
            <person name="Opiyo S.O."/>
            <person name="Zuo S."/>
            <person name="Madhav S."/>
            <person name="Lee Y.-H."/>
            <person name="Wang G.-L."/>
        </authorList>
    </citation>
    <scope>NUCLEOTIDE SEQUENCE</scope>
    <source>
        <strain evidence="4">AG1-IA B2</strain>
    </source>
</reference>
<dbReference type="GO" id="GO:0000981">
    <property type="term" value="F:DNA-binding transcription factor activity, RNA polymerase II-specific"/>
    <property type="evidence" value="ECO:0007669"/>
    <property type="project" value="InterPro"/>
</dbReference>
<dbReference type="Proteomes" id="UP000614334">
    <property type="component" value="Unassembled WGS sequence"/>
</dbReference>
<dbReference type="AlphaFoldDB" id="A0A8H7ID19"/>
<protein>
    <submittedName>
        <fullName evidence="4">Fungal specific transcription factor domain</fullName>
    </submittedName>
</protein>
<gene>
    <name evidence="4" type="ORF">RHS01_06313</name>
</gene>
<evidence type="ECO:0000256" key="1">
    <source>
        <dbReference type="ARBA" id="ARBA00023242"/>
    </source>
</evidence>
<dbReference type="EMBL" id="JACYCF010000011">
    <property type="protein sequence ID" value="KAF8754086.1"/>
    <property type="molecule type" value="Genomic_DNA"/>
</dbReference>
<feature type="region of interest" description="Disordered" evidence="2">
    <location>
        <begin position="1"/>
        <end position="20"/>
    </location>
</feature>
<name>A0A8H7ID19_9AGAM</name>
<sequence length="156" mass="17801">MATSRRTRSGRPAHSAPAKRIRTKQGCLTCRIRRKKCDESREFGGGCETCSRLHIECLGYSNKRPEWLKGARVDEYKRQIKHFLADNGVLRLTREHSESVHTDTESDYYSDPVSPVEQKIEYHSPLHAMTALPSITETQPAWMPDLSAEVNWSSPT</sequence>
<comment type="caution">
    <text evidence="4">The sequence shown here is derived from an EMBL/GenBank/DDBJ whole genome shotgun (WGS) entry which is preliminary data.</text>
</comment>